<dbReference type="STRING" id="84035.SAMN05660742_11754"/>
<dbReference type="Pfam" id="PF00893">
    <property type="entry name" value="Multi_Drug_Res"/>
    <property type="match status" value="1"/>
</dbReference>
<keyword evidence="3" id="KW-1003">Cell membrane</keyword>
<reference evidence="9 10" key="1">
    <citation type="submission" date="2016-10" db="EMBL/GenBank/DDBJ databases">
        <authorList>
            <person name="de Groot N.N."/>
        </authorList>
    </citation>
    <scope>NUCLEOTIDE SEQUENCE [LARGE SCALE GENOMIC DNA]</scope>
    <source>
        <strain evidence="9 10">DSM 2179</strain>
    </source>
</reference>
<keyword evidence="4 7" id="KW-0812">Transmembrane</keyword>
<proteinExistence type="inferred from homology"/>
<evidence type="ECO:0000256" key="4">
    <source>
        <dbReference type="ARBA" id="ARBA00022692"/>
    </source>
</evidence>
<evidence type="ECO:0000256" key="6">
    <source>
        <dbReference type="ARBA" id="ARBA00023136"/>
    </source>
</evidence>
<name>A0A1H7BYG3_9FIRM</name>
<keyword evidence="10" id="KW-1185">Reference proteome</keyword>
<feature type="transmembrane region" description="Helical" evidence="8">
    <location>
        <begin position="84"/>
        <end position="104"/>
    </location>
</feature>
<dbReference type="GO" id="GO:0022857">
    <property type="term" value="F:transmembrane transporter activity"/>
    <property type="evidence" value="ECO:0007669"/>
    <property type="project" value="InterPro"/>
</dbReference>
<comment type="subcellular location">
    <subcellularLocation>
        <location evidence="1 7">Cell membrane</location>
        <topology evidence="1 7">Multi-pass membrane protein</topology>
    </subcellularLocation>
</comment>
<dbReference type="InterPro" id="IPR037185">
    <property type="entry name" value="EmrE-like"/>
</dbReference>
<dbReference type="InterPro" id="IPR045324">
    <property type="entry name" value="Small_multidrug_res"/>
</dbReference>
<evidence type="ECO:0000313" key="9">
    <source>
        <dbReference type="EMBL" id="SEJ79410.1"/>
    </source>
</evidence>
<dbReference type="PANTHER" id="PTHR30561">
    <property type="entry name" value="SMR FAMILY PROTON-DEPENDENT DRUG EFFLUX TRANSPORTER SUGE"/>
    <property type="match status" value="1"/>
</dbReference>
<feature type="transmembrane region" description="Helical" evidence="8">
    <location>
        <begin position="27"/>
        <end position="46"/>
    </location>
</feature>
<comment type="similarity">
    <text evidence="7">Belongs to the drug/metabolite transporter (DMT) superfamily. Small multidrug resistance (SMR) (TC 2.A.7.1) family.</text>
</comment>
<keyword evidence="5 8" id="KW-1133">Transmembrane helix</keyword>
<feature type="transmembrane region" description="Helical" evidence="8">
    <location>
        <begin position="58"/>
        <end position="78"/>
    </location>
</feature>
<dbReference type="SUPFAM" id="SSF103481">
    <property type="entry name" value="Multidrug resistance efflux transporter EmrE"/>
    <property type="match status" value="1"/>
</dbReference>
<dbReference type="AlphaFoldDB" id="A0A1H7BYG3"/>
<gene>
    <name evidence="9" type="ORF">SAMN05660742_11754</name>
</gene>
<sequence>MEWIYLLIAGCLEIVWAISLKYTEGFTCFWPSVLTGAAMLGSIFLLDESLKNIPIGTAYAVWTGIGAVGTAIIGMFYLGEPKEFGRVFCIILIVLGVVGLKFNFFTIK</sequence>
<evidence type="ECO:0000256" key="8">
    <source>
        <dbReference type="SAM" id="Phobius"/>
    </source>
</evidence>
<protein>
    <submittedName>
        <fullName evidence="9">Quaternary ammonium compound-resistance protein SugE</fullName>
    </submittedName>
</protein>
<evidence type="ECO:0000256" key="3">
    <source>
        <dbReference type="ARBA" id="ARBA00022475"/>
    </source>
</evidence>
<dbReference type="PANTHER" id="PTHR30561:SF0">
    <property type="entry name" value="GUANIDINIUM EXPORTER"/>
    <property type="match status" value="1"/>
</dbReference>
<evidence type="ECO:0000256" key="5">
    <source>
        <dbReference type="ARBA" id="ARBA00022989"/>
    </source>
</evidence>
<evidence type="ECO:0000256" key="2">
    <source>
        <dbReference type="ARBA" id="ARBA00022448"/>
    </source>
</evidence>
<keyword evidence="2" id="KW-0813">Transport</keyword>
<dbReference type="Proteomes" id="UP000199662">
    <property type="component" value="Unassembled WGS sequence"/>
</dbReference>
<dbReference type="RefSeq" id="WP_091833620.1">
    <property type="nucleotide sequence ID" value="NZ_FNZK01000017.1"/>
</dbReference>
<dbReference type="FunFam" id="1.10.3730.20:FF:000001">
    <property type="entry name" value="Quaternary ammonium compound resistance transporter SugE"/>
    <property type="match status" value="1"/>
</dbReference>
<keyword evidence="6 8" id="KW-0472">Membrane</keyword>
<evidence type="ECO:0000256" key="7">
    <source>
        <dbReference type="RuleBase" id="RU003942"/>
    </source>
</evidence>
<organism evidence="9 10">
    <name type="scientific">Propionispira arboris</name>
    <dbReference type="NCBI Taxonomy" id="84035"/>
    <lineage>
        <taxon>Bacteria</taxon>
        <taxon>Bacillati</taxon>
        <taxon>Bacillota</taxon>
        <taxon>Negativicutes</taxon>
        <taxon>Selenomonadales</taxon>
        <taxon>Selenomonadaceae</taxon>
        <taxon>Propionispira</taxon>
    </lineage>
</organism>
<dbReference type="InterPro" id="IPR000390">
    <property type="entry name" value="Small_drug/metabolite_transptr"/>
</dbReference>
<evidence type="ECO:0000256" key="1">
    <source>
        <dbReference type="ARBA" id="ARBA00004651"/>
    </source>
</evidence>
<evidence type="ECO:0000313" key="10">
    <source>
        <dbReference type="Proteomes" id="UP000199662"/>
    </source>
</evidence>
<dbReference type="EMBL" id="FNZK01000017">
    <property type="protein sequence ID" value="SEJ79410.1"/>
    <property type="molecule type" value="Genomic_DNA"/>
</dbReference>
<dbReference type="GO" id="GO:0005886">
    <property type="term" value="C:plasma membrane"/>
    <property type="evidence" value="ECO:0007669"/>
    <property type="project" value="UniProtKB-SubCell"/>
</dbReference>
<accession>A0A1H7BYG3</accession>
<dbReference type="Gene3D" id="1.10.3730.20">
    <property type="match status" value="1"/>
</dbReference>